<feature type="domain" description="HMA" evidence="3">
    <location>
        <begin position="57"/>
        <end position="126"/>
    </location>
</feature>
<evidence type="ECO:0000313" key="5">
    <source>
        <dbReference type="Proteomes" id="UP001500842"/>
    </source>
</evidence>
<dbReference type="InterPro" id="IPR036163">
    <property type="entry name" value="HMA_dom_sf"/>
</dbReference>
<dbReference type="Proteomes" id="UP001500842">
    <property type="component" value="Unassembled WGS sequence"/>
</dbReference>
<feature type="compositionally biased region" description="Polar residues" evidence="2">
    <location>
        <begin position="42"/>
        <end position="51"/>
    </location>
</feature>
<keyword evidence="1" id="KW-0479">Metal-binding</keyword>
<sequence>MSTTKTSLDLQLLDTSADGGGCGCGGCGCGSSTETKSSTGTNTESTATDATKGTEMTTNTYAVTGMTCGHCASAVTSELKSLDGVTDVTVDLVAGGTSSVTVTSTQPLDQSQVSAALDEAGDYQLA</sequence>
<feature type="compositionally biased region" description="Low complexity" evidence="2">
    <location>
        <begin position="31"/>
        <end position="41"/>
    </location>
</feature>
<dbReference type="PROSITE" id="PS50846">
    <property type="entry name" value="HMA_2"/>
    <property type="match status" value="1"/>
</dbReference>
<evidence type="ECO:0000259" key="3">
    <source>
        <dbReference type="PROSITE" id="PS50846"/>
    </source>
</evidence>
<evidence type="ECO:0000313" key="4">
    <source>
        <dbReference type="EMBL" id="GAA1548642.1"/>
    </source>
</evidence>
<dbReference type="Gene3D" id="3.30.70.100">
    <property type="match status" value="1"/>
</dbReference>
<feature type="region of interest" description="Disordered" evidence="2">
    <location>
        <begin position="31"/>
        <end position="51"/>
    </location>
</feature>
<proteinExistence type="predicted"/>
<dbReference type="Pfam" id="PF00403">
    <property type="entry name" value="HMA"/>
    <property type="match status" value="1"/>
</dbReference>
<accession>A0ABN2BYG7</accession>
<evidence type="ECO:0000256" key="2">
    <source>
        <dbReference type="SAM" id="MobiDB-lite"/>
    </source>
</evidence>
<organism evidence="4 5">
    <name type="scientific">Nocardioides humi</name>
    <dbReference type="NCBI Taxonomy" id="449461"/>
    <lineage>
        <taxon>Bacteria</taxon>
        <taxon>Bacillati</taxon>
        <taxon>Actinomycetota</taxon>
        <taxon>Actinomycetes</taxon>
        <taxon>Propionibacteriales</taxon>
        <taxon>Nocardioidaceae</taxon>
        <taxon>Nocardioides</taxon>
    </lineage>
</organism>
<dbReference type="RefSeq" id="WP_342778876.1">
    <property type="nucleotide sequence ID" value="NZ_BAAAOR010000051.1"/>
</dbReference>
<comment type="caution">
    <text evidence="4">The sequence shown here is derived from an EMBL/GenBank/DDBJ whole genome shotgun (WGS) entry which is preliminary data.</text>
</comment>
<dbReference type="PROSITE" id="PS01047">
    <property type="entry name" value="HMA_1"/>
    <property type="match status" value="1"/>
</dbReference>
<keyword evidence="5" id="KW-1185">Reference proteome</keyword>
<dbReference type="EMBL" id="BAAAOR010000051">
    <property type="protein sequence ID" value="GAA1548642.1"/>
    <property type="molecule type" value="Genomic_DNA"/>
</dbReference>
<dbReference type="InterPro" id="IPR006121">
    <property type="entry name" value="HMA_dom"/>
</dbReference>
<reference evidence="4 5" key="1">
    <citation type="journal article" date="2019" name="Int. J. Syst. Evol. Microbiol.">
        <title>The Global Catalogue of Microorganisms (GCM) 10K type strain sequencing project: providing services to taxonomists for standard genome sequencing and annotation.</title>
        <authorList>
            <consortium name="The Broad Institute Genomics Platform"/>
            <consortium name="The Broad Institute Genome Sequencing Center for Infectious Disease"/>
            <person name="Wu L."/>
            <person name="Ma J."/>
        </authorList>
    </citation>
    <scope>NUCLEOTIDE SEQUENCE [LARGE SCALE GENOMIC DNA]</scope>
    <source>
        <strain evidence="4 5">JCM 14942</strain>
    </source>
</reference>
<name>A0ABN2BYG7_9ACTN</name>
<dbReference type="InterPro" id="IPR017969">
    <property type="entry name" value="Heavy-metal-associated_CS"/>
</dbReference>
<dbReference type="PROSITE" id="PS51257">
    <property type="entry name" value="PROKAR_LIPOPROTEIN"/>
    <property type="match status" value="1"/>
</dbReference>
<dbReference type="SUPFAM" id="SSF55008">
    <property type="entry name" value="HMA, heavy metal-associated domain"/>
    <property type="match status" value="1"/>
</dbReference>
<gene>
    <name evidence="4" type="ORF">GCM10009788_58190</name>
</gene>
<evidence type="ECO:0000256" key="1">
    <source>
        <dbReference type="ARBA" id="ARBA00022723"/>
    </source>
</evidence>
<protein>
    <recommendedName>
        <fullName evidence="3">HMA domain-containing protein</fullName>
    </recommendedName>
</protein>
<dbReference type="CDD" id="cd00371">
    <property type="entry name" value="HMA"/>
    <property type="match status" value="1"/>
</dbReference>